<name>A0A9P3UVI7_LYOSH</name>
<comment type="caution">
    <text evidence="2">The sequence shown here is derived from an EMBL/GenBank/DDBJ whole genome shotgun (WGS) entry which is preliminary data.</text>
</comment>
<evidence type="ECO:0000313" key="3">
    <source>
        <dbReference type="Proteomes" id="UP001063166"/>
    </source>
</evidence>
<accession>A0A9P3UVI7</accession>
<keyword evidence="3" id="KW-1185">Reference proteome</keyword>
<organism evidence="2 3">
    <name type="scientific">Lyophyllum shimeji</name>
    <name type="common">Hon-shimeji</name>
    <name type="synonym">Tricholoma shimeji</name>
    <dbReference type="NCBI Taxonomy" id="47721"/>
    <lineage>
        <taxon>Eukaryota</taxon>
        <taxon>Fungi</taxon>
        <taxon>Dikarya</taxon>
        <taxon>Basidiomycota</taxon>
        <taxon>Agaricomycotina</taxon>
        <taxon>Agaricomycetes</taxon>
        <taxon>Agaricomycetidae</taxon>
        <taxon>Agaricales</taxon>
        <taxon>Tricholomatineae</taxon>
        <taxon>Lyophyllaceae</taxon>
        <taxon>Lyophyllum</taxon>
    </lineage>
</organism>
<reference evidence="2" key="1">
    <citation type="submission" date="2022-07" db="EMBL/GenBank/DDBJ databases">
        <title>The genome of Lyophyllum shimeji provides insight into the initial evolution of ectomycorrhizal fungal genome.</title>
        <authorList>
            <person name="Kobayashi Y."/>
            <person name="Shibata T."/>
            <person name="Hirakawa H."/>
            <person name="Shigenobu S."/>
            <person name="Nishiyama T."/>
            <person name="Yamada A."/>
            <person name="Hasebe M."/>
            <person name="Kawaguchi M."/>
        </authorList>
    </citation>
    <scope>NUCLEOTIDE SEQUENCE</scope>
    <source>
        <strain evidence="2">AT787</strain>
    </source>
</reference>
<evidence type="ECO:0000313" key="2">
    <source>
        <dbReference type="EMBL" id="GLB45955.1"/>
    </source>
</evidence>
<evidence type="ECO:0000256" key="1">
    <source>
        <dbReference type="SAM" id="MobiDB-lite"/>
    </source>
</evidence>
<dbReference type="AlphaFoldDB" id="A0A9P3UVI7"/>
<dbReference type="EMBL" id="BRPK01000043">
    <property type="protein sequence ID" value="GLB45955.1"/>
    <property type="molecule type" value="Genomic_DNA"/>
</dbReference>
<dbReference type="OrthoDB" id="3686619at2759"/>
<protein>
    <submittedName>
        <fullName evidence="2">Uncharacterized protein</fullName>
    </submittedName>
</protein>
<proteinExistence type="predicted"/>
<gene>
    <name evidence="2" type="ORF">LshimejAT787_4300020</name>
</gene>
<feature type="region of interest" description="Disordered" evidence="1">
    <location>
        <begin position="265"/>
        <end position="299"/>
    </location>
</feature>
<dbReference type="Proteomes" id="UP001063166">
    <property type="component" value="Unassembled WGS sequence"/>
</dbReference>
<sequence>MSGLCIPFLGYVGFRISANLCVTDGRPQLYRYYTVSQATGSIVHTAHAPGKGSLDLFSLDLPLPASFMQPESDAVSQVPAMDPEQDAWQRLVMVEGWLEDQAGQVTQILDSLNELRQFVEQHIVNPVPRSHSVDEYINEFMDLVKEAQFPDGAQLVFHFRHGLNSRIEAKVTGMVDGRLSDECVQDWIDAAHLVDYNNRANQDCHSAVTKMRASPAPPPVPQNPRVSAFCALPAPHCRPAPIAAAPATSFAPVSRPSPLAFRWTSTCSTNAPERQSSAADARSPGTSHATARTNSTSTS</sequence>